<dbReference type="InterPro" id="IPR040260">
    <property type="entry name" value="RFA2-like"/>
</dbReference>
<evidence type="ECO:0008006" key="6">
    <source>
        <dbReference type="Google" id="ProtNLM"/>
    </source>
</evidence>
<dbReference type="Gene3D" id="2.40.50.140">
    <property type="entry name" value="Nucleic acid-binding proteins"/>
    <property type="match status" value="1"/>
</dbReference>
<dbReference type="PANTHER" id="PTHR13989">
    <property type="entry name" value="REPLICATION PROTEIN A-RELATED"/>
    <property type="match status" value="1"/>
</dbReference>
<organism evidence="4 5">
    <name type="scientific">Mycena chlorophos</name>
    <name type="common">Agaric fungus</name>
    <name type="synonym">Agaricus chlorophos</name>
    <dbReference type="NCBI Taxonomy" id="658473"/>
    <lineage>
        <taxon>Eukaryota</taxon>
        <taxon>Fungi</taxon>
        <taxon>Dikarya</taxon>
        <taxon>Basidiomycota</taxon>
        <taxon>Agaricomycotina</taxon>
        <taxon>Agaricomycetes</taxon>
        <taxon>Agaricomycetidae</taxon>
        <taxon>Agaricales</taxon>
        <taxon>Marasmiineae</taxon>
        <taxon>Mycenaceae</taxon>
        <taxon>Mycena</taxon>
    </lineage>
</organism>
<dbReference type="PANTHER" id="PTHR13989:SF16">
    <property type="entry name" value="REPLICATION PROTEIN A2"/>
    <property type="match status" value="1"/>
</dbReference>
<evidence type="ECO:0000313" key="5">
    <source>
        <dbReference type="Proteomes" id="UP000815677"/>
    </source>
</evidence>
<comment type="subcellular location">
    <subcellularLocation>
        <location evidence="1">Nucleus</location>
    </subcellularLocation>
</comment>
<dbReference type="SUPFAM" id="SSF50249">
    <property type="entry name" value="Nucleic acid-binding proteins"/>
    <property type="match status" value="1"/>
</dbReference>
<evidence type="ECO:0000256" key="3">
    <source>
        <dbReference type="ARBA" id="ARBA00023242"/>
    </source>
</evidence>
<proteinExistence type="predicted"/>
<dbReference type="Proteomes" id="UP000815677">
    <property type="component" value="Unassembled WGS sequence"/>
</dbReference>
<protein>
    <recommendedName>
        <fullName evidence="6">Replication protein A C-terminal domain-containing protein</fullName>
    </recommendedName>
</protein>
<sequence>MEDEPTLTLRPVSIAQLRKAKQGLSGWALNGLALTKVLVVGEVRDHKASTVGRTFVIDDGTGSMSGKMWVETDYRELELPFRGVPLDRPTHFRMISSLGVYAEKRFLTVTHMRPVADPHEIYHHILNIIYTHVSLQKKPLTKATAEAAEVAMEVEPVKEDKKLAERVVAYLSTGRSDIGGGVSIEKMAQIFKCETDELRVSLEALSEQGEIYISRADDCVCLM</sequence>
<keyword evidence="2" id="KW-0238">DNA-binding</keyword>
<keyword evidence="5" id="KW-1185">Reference proteome</keyword>
<reference evidence="4" key="1">
    <citation type="submission" date="2014-09" db="EMBL/GenBank/DDBJ databases">
        <title>Genome sequence of the luminous mushroom Mycena chlorophos for searching fungal bioluminescence genes.</title>
        <authorList>
            <person name="Tanaka Y."/>
            <person name="Kasuga D."/>
            <person name="Oba Y."/>
            <person name="Hase S."/>
            <person name="Sato K."/>
            <person name="Oba Y."/>
            <person name="Sakakibara Y."/>
        </authorList>
    </citation>
    <scope>NUCLEOTIDE SEQUENCE</scope>
</reference>
<evidence type="ECO:0000313" key="4">
    <source>
        <dbReference type="EMBL" id="GAT42851.1"/>
    </source>
</evidence>
<accession>A0ABQ0KZA5</accession>
<gene>
    <name evidence="4" type="ORF">MCHLO_00548</name>
</gene>
<dbReference type="EMBL" id="DF838333">
    <property type="protein sequence ID" value="GAT42851.1"/>
    <property type="molecule type" value="Genomic_DNA"/>
</dbReference>
<dbReference type="InterPro" id="IPR012340">
    <property type="entry name" value="NA-bd_OB-fold"/>
</dbReference>
<evidence type="ECO:0000256" key="2">
    <source>
        <dbReference type="ARBA" id="ARBA00023125"/>
    </source>
</evidence>
<keyword evidence="3" id="KW-0539">Nucleus</keyword>
<name>A0ABQ0KZA5_MYCCL</name>
<evidence type="ECO:0000256" key="1">
    <source>
        <dbReference type="ARBA" id="ARBA00004123"/>
    </source>
</evidence>